<dbReference type="InterPro" id="IPR038593">
    <property type="entry name" value="RNA_pol_Rpb1_7_sf"/>
</dbReference>
<keyword evidence="6" id="KW-0804">Transcription</keyword>
<dbReference type="EMBL" id="MN740325">
    <property type="protein sequence ID" value="QHU00251.1"/>
    <property type="molecule type" value="Genomic_DNA"/>
</dbReference>
<dbReference type="Gene3D" id="1.10.150.390">
    <property type="match status" value="1"/>
</dbReference>
<dbReference type="PANTHER" id="PTHR19376:SF32">
    <property type="entry name" value="DNA-DIRECTED RNA POLYMERASE III SUBUNIT RPC1"/>
    <property type="match status" value="1"/>
</dbReference>
<keyword evidence="5" id="KW-0548">Nucleotidyltransferase</keyword>
<dbReference type="GO" id="GO:0000428">
    <property type="term" value="C:DNA-directed RNA polymerase complex"/>
    <property type="evidence" value="ECO:0007669"/>
    <property type="project" value="UniProtKB-KW"/>
</dbReference>
<accession>A0A6C0J664</accession>
<proteinExistence type="inferred from homology"/>
<dbReference type="InterPro" id="IPR045867">
    <property type="entry name" value="DNA-dir_RpoC_beta_prime"/>
</dbReference>
<evidence type="ECO:0000259" key="8">
    <source>
        <dbReference type="SMART" id="SM00663"/>
    </source>
</evidence>
<dbReference type="InterPro" id="IPR042102">
    <property type="entry name" value="RNA_pol_Rpb1_3_sf"/>
</dbReference>
<dbReference type="EC" id="2.7.7.6" evidence="2"/>
<dbReference type="InterPro" id="IPR007066">
    <property type="entry name" value="RNA_pol_Rpb1_3"/>
</dbReference>
<dbReference type="FunFam" id="2.40.40.20:FF:000019">
    <property type="entry name" value="DNA-directed RNA polymerase II subunit RPB1"/>
    <property type="match status" value="1"/>
</dbReference>
<dbReference type="Gene3D" id="6.20.50.80">
    <property type="match status" value="1"/>
</dbReference>
<dbReference type="GO" id="GO:0006351">
    <property type="term" value="P:DNA-templated transcription"/>
    <property type="evidence" value="ECO:0007669"/>
    <property type="project" value="InterPro"/>
</dbReference>
<feature type="domain" description="RNA polymerase N-terminal" evidence="8">
    <location>
        <begin position="233"/>
        <end position="546"/>
    </location>
</feature>
<dbReference type="InterPro" id="IPR007080">
    <property type="entry name" value="RNA_pol_Rpb1_1"/>
</dbReference>
<keyword evidence="3" id="KW-0240">DNA-directed RNA polymerase</keyword>
<dbReference type="Pfam" id="PF00623">
    <property type="entry name" value="RNA_pol_Rpb1_2"/>
    <property type="match status" value="1"/>
</dbReference>
<comment type="catalytic activity">
    <reaction evidence="7">
        <text>RNA(n) + a ribonucleoside 5'-triphosphate = RNA(n+1) + diphosphate</text>
        <dbReference type="Rhea" id="RHEA:21248"/>
        <dbReference type="Rhea" id="RHEA-COMP:14527"/>
        <dbReference type="Rhea" id="RHEA-COMP:17342"/>
        <dbReference type="ChEBI" id="CHEBI:33019"/>
        <dbReference type="ChEBI" id="CHEBI:61557"/>
        <dbReference type="ChEBI" id="CHEBI:140395"/>
        <dbReference type="EC" id="2.7.7.6"/>
    </reaction>
</comment>
<dbReference type="InterPro" id="IPR000722">
    <property type="entry name" value="RNA_pol_asu"/>
</dbReference>
<dbReference type="InterPro" id="IPR007081">
    <property type="entry name" value="RNA_pol_Rpb1_5"/>
</dbReference>
<protein>
    <recommendedName>
        <fullName evidence="2">DNA-directed RNA polymerase</fullName>
        <ecNumber evidence="2">2.7.7.6</ecNumber>
    </recommendedName>
</protein>
<dbReference type="GO" id="GO:0003677">
    <property type="term" value="F:DNA binding"/>
    <property type="evidence" value="ECO:0007669"/>
    <property type="project" value="InterPro"/>
</dbReference>
<dbReference type="Gene3D" id="6.10.250.2940">
    <property type="match status" value="1"/>
</dbReference>
<dbReference type="Gene3D" id="2.40.40.20">
    <property type="match status" value="1"/>
</dbReference>
<dbReference type="Gene3D" id="3.30.1490.180">
    <property type="entry name" value="RNA polymerase ii"/>
    <property type="match status" value="1"/>
</dbReference>
<dbReference type="GO" id="GO:0003899">
    <property type="term" value="F:DNA-directed RNA polymerase activity"/>
    <property type="evidence" value="ECO:0007669"/>
    <property type="project" value="UniProtKB-EC"/>
</dbReference>
<dbReference type="Pfam" id="PF04992">
    <property type="entry name" value="RNA_pol_Rpb1_6"/>
    <property type="match status" value="1"/>
</dbReference>
<sequence>MSINSKFYSEDIKTIEKIKFSIWSNDEIKKYSAVSKDPFGINLPDSYDAYEPKKGGLVDLRLGTCDPYLNCTTCGLDYLECPGHFGHTDLAEHVFHWGFLIHIVNILKCTCLKCSNILIEKNDDILKQFINKNGKTRYKIIKELTKNINYCYNCGTSVPKIKKEVKESSASVRILLEKEVGNILTDDKTGIKTEEVKILKEYLTPRFCYNILRNISEIDCFLLGFDATEVRPEHMIIHCFPIPPVSIRPTSKIDFMAASTMEDSLTLKIADIINANIRVRQQMNKENNNNLYDVTTLLQYHIATYFDNDSASLPKTEFRSGGKLTKSISDRLKAKEGRMRSNLMGKRVDFSARSVITSDPNINIDEVGVPLVVAKDLTIPEEVTPRNINKLTKLVLNGRDKYPGANYVHKIIIINGKPINQRIDLKYRKNNITLSYGDIVERHIVNGDYVLFNRQPTLHKPSMMGHKIHVLERDNINTFRLNVNVCNPYNADFDGDEMNLHLAQSIQARTELARIANVKYQIIGAKDSNPIIGCQQDSLYGAFVLSDDIEIDYSLAANLLCCTTSESKNKLIKNKSIKGSELFSHIIPKGINSTKRNEGNITFQIKDGNLTKGLLNKAQLGTKKNSIVHYVWDKYGPTATQQFIDNTQRLTLNYLMNRGFSVGFKDVLIDDKLIKLNNEIIHNKILAIKHQITQFENEKDYISPSVIEFTIRADLSTILPNIGKNIFNSLPNDNALKILVSSGGKGNPVNIGQIAGCQGQISLGGERIKKSVENRTLPLFHYHDDTPMARGFITSNLVDGYKGHEFFFSTMTGREGLISTAIKTAQTGYIQRKLIKSLEDLHVHYDGTVRTANNVVVQYLYGESGIDTIKQTEQKIKLIEMSNIDIKNKLVFSIEELNKLNKVFSKKYKSMNDDIYNKFIDFRDNLRDIYYNTTYNYKILEDSFLLPINFYRLTQEYTSNSDKIDLDPNYIIEKLEDMINNYDNRLLVLMNKNIKILNEDENMYKIILKIALYEYICPKKCIFEYNLTKDKFDQLMNDIIMSFSRSNVDPGEMVGIIAAQSLGEPTTQMSLDEKHTSGVISKVKVTTGLSRVEELFGYSKKIKTPQMTIYFDKKYNTNAKDVNKIGSYFKHLTIGELMESTQIFYNTNGTDELSKLLKDDNTTNPFFINNNKVDINNLPFVFRFKLNIGTLMDKETTLLDIKTKFITYWYNNFTTLKNMKRNLKDVISTIDKLAILSNNNNIIHIRFKMNNFNYSLLTRFMKIVLNTVTLKGIDNINDIYINKQLYVTFKEDGSKNVGNEYNILTSGINLIDLKFLKGIDNRRTIINDVQTAYMFYGIEAAKSIIINEIIFTFNSAGFINNAHISLLVDFMTHTGNITSITRHGLNKLDIDPLTRASFEKTVDHFTTAAIFNEEDTLKSISSKVTIGRVVHGGTGAFELLLDTEKIRDTEYIIDEASGRTSFTNIKKESIFEDIIKYGTSELDFVVPT</sequence>
<evidence type="ECO:0000256" key="5">
    <source>
        <dbReference type="ARBA" id="ARBA00022695"/>
    </source>
</evidence>
<dbReference type="SMART" id="SM00663">
    <property type="entry name" value="RPOLA_N"/>
    <property type="match status" value="1"/>
</dbReference>
<keyword evidence="4" id="KW-0808">Transferase</keyword>
<dbReference type="Gene3D" id="1.10.132.30">
    <property type="match status" value="1"/>
</dbReference>
<evidence type="ECO:0000256" key="6">
    <source>
        <dbReference type="ARBA" id="ARBA00023163"/>
    </source>
</evidence>
<evidence type="ECO:0000256" key="2">
    <source>
        <dbReference type="ARBA" id="ARBA00012418"/>
    </source>
</evidence>
<dbReference type="InterPro" id="IPR044893">
    <property type="entry name" value="RNA_pol_Rpb1_clamp_domain"/>
</dbReference>
<reference evidence="9" key="1">
    <citation type="journal article" date="2020" name="Nature">
        <title>Giant virus diversity and host interactions through global metagenomics.</title>
        <authorList>
            <person name="Schulz F."/>
            <person name="Roux S."/>
            <person name="Paez-Espino D."/>
            <person name="Jungbluth S."/>
            <person name="Walsh D.A."/>
            <person name="Denef V.J."/>
            <person name="McMahon K.D."/>
            <person name="Konstantinidis K.T."/>
            <person name="Eloe-Fadrosh E.A."/>
            <person name="Kyrpides N.C."/>
            <person name="Woyke T."/>
        </authorList>
    </citation>
    <scope>NUCLEOTIDE SEQUENCE</scope>
    <source>
        <strain evidence="9">GVMAG-M-3300025860-12</strain>
    </source>
</reference>
<evidence type="ECO:0000256" key="4">
    <source>
        <dbReference type="ARBA" id="ARBA00022679"/>
    </source>
</evidence>
<name>A0A6C0J664_9ZZZZ</name>
<dbReference type="InterPro" id="IPR007083">
    <property type="entry name" value="RNA_pol_Rpb1_4"/>
</dbReference>
<dbReference type="Gene3D" id="1.10.274.100">
    <property type="entry name" value="RNA polymerase Rpb1, domain 3"/>
    <property type="match status" value="1"/>
</dbReference>
<dbReference type="Gene3D" id="3.30.1360.140">
    <property type="match status" value="1"/>
</dbReference>
<evidence type="ECO:0000313" key="9">
    <source>
        <dbReference type="EMBL" id="QHU00251.1"/>
    </source>
</evidence>
<organism evidence="9">
    <name type="scientific">viral metagenome</name>
    <dbReference type="NCBI Taxonomy" id="1070528"/>
    <lineage>
        <taxon>unclassified sequences</taxon>
        <taxon>metagenomes</taxon>
        <taxon>organismal metagenomes</taxon>
    </lineage>
</organism>
<comment type="similarity">
    <text evidence="1">Belongs to the RNA polymerase beta' chain family.</text>
</comment>
<dbReference type="Pfam" id="PF04997">
    <property type="entry name" value="RNA_pol_Rpb1_1"/>
    <property type="match status" value="1"/>
</dbReference>
<dbReference type="Pfam" id="PF05000">
    <property type="entry name" value="RNA_pol_Rpb1_4"/>
    <property type="match status" value="1"/>
</dbReference>
<dbReference type="InterPro" id="IPR007075">
    <property type="entry name" value="RNA_pol_Rpb1_6"/>
</dbReference>
<evidence type="ECO:0000256" key="3">
    <source>
        <dbReference type="ARBA" id="ARBA00022478"/>
    </source>
</evidence>
<dbReference type="Pfam" id="PF04998">
    <property type="entry name" value="RNA_pol_Rpb1_5"/>
    <property type="match status" value="1"/>
</dbReference>
<dbReference type="PANTHER" id="PTHR19376">
    <property type="entry name" value="DNA-DIRECTED RNA POLYMERASE"/>
    <property type="match status" value="1"/>
</dbReference>
<evidence type="ECO:0000256" key="7">
    <source>
        <dbReference type="ARBA" id="ARBA00048552"/>
    </source>
</evidence>
<evidence type="ECO:0000256" key="1">
    <source>
        <dbReference type="ARBA" id="ARBA00006460"/>
    </source>
</evidence>
<dbReference type="InterPro" id="IPR006592">
    <property type="entry name" value="RNA_pol_N"/>
</dbReference>
<dbReference type="InterPro" id="IPR038120">
    <property type="entry name" value="Rpb1_funnel_sf"/>
</dbReference>
<dbReference type="Pfam" id="PF04983">
    <property type="entry name" value="RNA_pol_Rpb1_3"/>
    <property type="match status" value="1"/>
</dbReference>
<dbReference type="Gene3D" id="4.10.860.120">
    <property type="entry name" value="RNA polymerase II, clamp domain"/>
    <property type="match status" value="1"/>
</dbReference>
<dbReference type="SUPFAM" id="SSF64484">
    <property type="entry name" value="beta and beta-prime subunits of DNA dependent RNA-polymerase"/>
    <property type="match status" value="1"/>
</dbReference>